<dbReference type="PANTHER" id="PTHR30193:SF44">
    <property type="entry name" value="LACTOSE TRANSPORT SYSTEM PERMEASE PROTEIN LACF"/>
    <property type="match status" value="1"/>
</dbReference>
<dbReference type="OrthoDB" id="9785836at2"/>
<evidence type="ECO:0000256" key="1">
    <source>
        <dbReference type="ARBA" id="ARBA00004651"/>
    </source>
</evidence>
<dbReference type="Gene3D" id="1.10.3720.10">
    <property type="entry name" value="MetI-like"/>
    <property type="match status" value="1"/>
</dbReference>
<dbReference type="Pfam" id="PF00528">
    <property type="entry name" value="BPD_transp_1"/>
    <property type="match status" value="1"/>
</dbReference>
<dbReference type="RefSeq" id="WP_073277391.1">
    <property type="nucleotide sequence ID" value="NZ_FRAC01000015.1"/>
</dbReference>
<keyword evidence="10" id="KW-1185">Reference proteome</keyword>
<keyword evidence="3" id="KW-1003">Cell membrane</keyword>
<keyword evidence="6 7" id="KW-0472">Membrane</keyword>
<dbReference type="EMBL" id="FRAC01000015">
    <property type="protein sequence ID" value="SHK66885.1"/>
    <property type="molecule type" value="Genomic_DNA"/>
</dbReference>
<feature type="transmembrane region" description="Helical" evidence="7">
    <location>
        <begin position="168"/>
        <end position="197"/>
    </location>
</feature>
<sequence>MKKKEIHGEASLKKRLLKSIPLYLMLLPGMVYLFINNYIPMAGIVVAFKKYSARKGIWGSKWSGFDNFTYLFRNDASLIIRNTLFYNIVFIILNLVVGVALAILISDVASNYAKKIYQSAIMLPFLISIVIVSYIVYAFLSAETGMINNSILEPLGKKSILWYSNTKYWPFILVFVNTWKTVGYGCLIYIAAIAGIDRSFYEAAQLDGANRWQQIMKITLPSLTPSIITLLMLNIGRIFYSDFGLFYQVPQNAGALYSVTNTIDTYVYRALISAGGIGRSSAAGVFQSIVGFTLVMLSNMIVRKFSKENALF</sequence>
<dbReference type="GO" id="GO:0055085">
    <property type="term" value="P:transmembrane transport"/>
    <property type="evidence" value="ECO:0007669"/>
    <property type="project" value="InterPro"/>
</dbReference>
<evidence type="ECO:0000256" key="6">
    <source>
        <dbReference type="ARBA" id="ARBA00023136"/>
    </source>
</evidence>
<dbReference type="InterPro" id="IPR000515">
    <property type="entry name" value="MetI-like"/>
</dbReference>
<evidence type="ECO:0000256" key="5">
    <source>
        <dbReference type="ARBA" id="ARBA00022989"/>
    </source>
</evidence>
<feature type="transmembrane region" description="Helical" evidence="7">
    <location>
        <begin position="218"/>
        <end position="240"/>
    </location>
</feature>
<dbReference type="Proteomes" id="UP000184386">
    <property type="component" value="Unassembled WGS sequence"/>
</dbReference>
<comment type="similarity">
    <text evidence="7">Belongs to the binding-protein-dependent transport system permease family.</text>
</comment>
<dbReference type="STRING" id="1121322.SAMN02745136_03028"/>
<evidence type="ECO:0000256" key="2">
    <source>
        <dbReference type="ARBA" id="ARBA00022448"/>
    </source>
</evidence>
<feature type="transmembrane region" description="Helical" evidence="7">
    <location>
        <begin position="281"/>
        <end position="302"/>
    </location>
</feature>
<gene>
    <name evidence="9" type="ORF">SAMN02745136_03028</name>
</gene>
<organism evidence="9 10">
    <name type="scientific">Anaerocolumna jejuensis DSM 15929</name>
    <dbReference type="NCBI Taxonomy" id="1121322"/>
    <lineage>
        <taxon>Bacteria</taxon>
        <taxon>Bacillati</taxon>
        <taxon>Bacillota</taxon>
        <taxon>Clostridia</taxon>
        <taxon>Lachnospirales</taxon>
        <taxon>Lachnospiraceae</taxon>
        <taxon>Anaerocolumna</taxon>
    </lineage>
</organism>
<accession>A0A1M6UCB3</accession>
<keyword evidence="5 7" id="KW-1133">Transmembrane helix</keyword>
<keyword evidence="4 7" id="KW-0812">Transmembrane</keyword>
<feature type="transmembrane region" description="Helical" evidence="7">
    <location>
        <begin position="116"/>
        <end position="140"/>
    </location>
</feature>
<reference evidence="9 10" key="1">
    <citation type="submission" date="2016-11" db="EMBL/GenBank/DDBJ databases">
        <authorList>
            <person name="Jaros S."/>
            <person name="Januszkiewicz K."/>
            <person name="Wedrychowicz H."/>
        </authorList>
    </citation>
    <scope>NUCLEOTIDE SEQUENCE [LARGE SCALE GENOMIC DNA]</scope>
    <source>
        <strain evidence="9 10">DSM 15929</strain>
    </source>
</reference>
<feature type="domain" description="ABC transmembrane type-1" evidence="8">
    <location>
        <begin position="80"/>
        <end position="298"/>
    </location>
</feature>
<evidence type="ECO:0000313" key="9">
    <source>
        <dbReference type="EMBL" id="SHK66885.1"/>
    </source>
</evidence>
<protein>
    <submittedName>
        <fullName evidence="9">Putative aldouronate transport system permease protein</fullName>
    </submittedName>
</protein>
<feature type="transmembrane region" description="Helical" evidence="7">
    <location>
        <begin position="84"/>
        <end position="104"/>
    </location>
</feature>
<evidence type="ECO:0000313" key="10">
    <source>
        <dbReference type="Proteomes" id="UP000184386"/>
    </source>
</evidence>
<evidence type="ECO:0000256" key="4">
    <source>
        <dbReference type="ARBA" id="ARBA00022692"/>
    </source>
</evidence>
<dbReference type="SUPFAM" id="SSF161098">
    <property type="entry name" value="MetI-like"/>
    <property type="match status" value="1"/>
</dbReference>
<dbReference type="GO" id="GO:0005886">
    <property type="term" value="C:plasma membrane"/>
    <property type="evidence" value="ECO:0007669"/>
    <property type="project" value="UniProtKB-SubCell"/>
</dbReference>
<dbReference type="AlphaFoldDB" id="A0A1M6UCB3"/>
<keyword evidence="2 7" id="KW-0813">Transport</keyword>
<dbReference type="PANTHER" id="PTHR30193">
    <property type="entry name" value="ABC TRANSPORTER PERMEASE PROTEIN"/>
    <property type="match status" value="1"/>
</dbReference>
<name>A0A1M6UCB3_9FIRM</name>
<dbReference type="PROSITE" id="PS50928">
    <property type="entry name" value="ABC_TM1"/>
    <property type="match status" value="1"/>
</dbReference>
<dbReference type="CDD" id="cd06261">
    <property type="entry name" value="TM_PBP2"/>
    <property type="match status" value="1"/>
</dbReference>
<evidence type="ECO:0000256" key="7">
    <source>
        <dbReference type="RuleBase" id="RU363032"/>
    </source>
</evidence>
<dbReference type="InterPro" id="IPR051393">
    <property type="entry name" value="ABC_transporter_permease"/>
</dbReference>
<proteinExistence type="inferred from homology"/>
<evidence type="ECO:0000256" key="3">
    <source>
        <dbReference type="ARBA" id="ARBA00022475"/>
    </source>
</evidence>
<evidence type="ECO:0000259" key="8">
    <source>
        <dbReference type="PROSITE" id="PS50928"/>
    </source>
</evidence>
<feature type="transmembrane region" description="Helical" evidence="7">
    <location>
        <begin position="20"/>
        <end position="39"/>
    </location>
</feature>
<comment type="subcellular location">
    <subcellularLocation>
        <location evidence="1 7">Cell membrane</location>
        <topology evidence="1 7">Multi-pass membrane protein</topology>
    </subcellularLocation>
</comment>
<dbReference type="InterPro" id="IPR035906">
    <property type="entry name" value="MetI-like_sf"/>
</dbReference>